<proteinExistence type="predicted"/>
<protein>
    <recommendedName>
        <fullName evidence="5">Lipoprotein</fullName>
    </recommendedName>
</protein>
<feature type="chain" id="PRO_5046684936" description="Lipoprotein" evidence="2">
    <location>
        <begin position="27"/>
        <end position="237"/>
    </location>
</feature>
<dbReference type="EMBL" id="CP108090">
    <property type="protein sequence ID" value="WUQ14292.1"/>
    <property type="molecule type" value="Genomic_DNA"/>
</dbReference>
<evidence type="ECO:0000256" key="2">
    <source>
        <dbReference type="SAM" id="SignalP"/>
    </source>
</evidence>
<gene>
    <name evidence="3" type="ORF">OG517_24290</name>
</gene>
<accession>A0ABZ1THI3</accession>
<evidence type="ECO:0000256" key="1">
    <source>
        <dbReference type="SAM" id="MobiDB-lite"/>
    </source>
</evidence>
<feature type="signal peptide" evidence="2">
    <location>
        <begin position="1"/>
        <end position="26"/>
    </location>
</feature>
<feature type="region of interest" description="Disordered" evidence="1">
    <location>
        <begin position="215"/>
        <end position="237"/>
    </location>
</feature>
<evidence type="ECO:0000313" key="4">
    <source>
        <dbReference type="Proteomes" id="UP001432039"/>
    </source>
</evidence>
<keyword evidence="2" id="KW-0732">Signal</keyword>
<name>A0ABZ1THI3_STRVG</name>
<sequence length="237" mass="25000">MRTAHRFTATAALACAAALGLTGCFASGPFADLTGSEVADKSVDALRGAASLTVSGKVWEDGKPLELNMAVSKSGECRGTIAGQEGSFELLRTSEFVFIKADEPFYRSQMKDLPKAEADEAVKQLAGHWLKSKATDADSKELASLCDLDELLKEFDDSKGAEKGKVTSVDGRKALTLTTKTDEGTETLLVATEGKPYLLKAGITGKEPAEVSFSGFDKPVNTEAPTGKDVIDADQLG</sequence>
<dbReference type="Proteomes" id="UP001432039">
    <property type="component" value="Chromosome"/>
</dbReference>
<dbReference type="RefSeq" id="WP_328963087.1">
    <property type="nucleotide sequence ID" value="NZ_CP108090.1"/>
</dbReference>
<organism evidence="3 4">
    <name type="scientific">Streptomyces virginiae</name>
    <name type="common">Streptomyces cinnamonensis</name>
    <dbReference type="NCBI Taxonomy" id="1961"/>
    <lineage>
        <taxon>Bacteria</taxon>
        <taxon>Bacillati</taxon>
        <taxon>Actinomycetota</taxon>
        <taxon>Actinomycetes</taxon>
        <taxon>Kitasatosporales</taxon>
        <taxon>Streptomycetaceae</taxon>
        <taxon>Streptomyces</taxon>
    </lineage>
</organism>
<dbReference type="PROSITE" id="PS51257">
    <property type="entry name" value="PROKAR_LIPOPROTEIN"/>
    <property type="match status" value="1"/>
</dbReference>
<keyword evidence="4" id="KW-1185">Reference proteome</keyword>
<evidence type="ECO:0000313" key="3">
    <source>
        <dbReference type="EMBL" id="WUQ14292.1"/>
    </source>
</evidence>
<reference evidence="3" key="1">
    <citation type="submission" date="2022-10" db="EMBL/GenBank/DDBJ databases">
        <title>The complete genomes of actinobacterial strains from the NBC collection.</title>
        <authorList>
            <person name="Joergensen T.S."/>
            <person name="Alvarez Arevalo M."/>
            <person name="Sterndorff E.B."/>
            <person name="Faurdal D."/>
            <person name="Vuksanovic O."/>
            <person name="Mourched A.-S."/>
            <person name="Charusanti P."/>
            <person name="Shaw S."/>
            <person name="Blin K."/>
            <person name="Weber T."/>
        </authorList>
    </citation>
    <scope>NUCLEOTIDE SEQUENCE</scope>
    <source>
        <strain evidence="3">NBC_00248</strain>
    </source>
</reference>
<evidence type="ECO:0008006" key="5">
    <source>
        <dbReference type="Google" id="ProtNLM"/>
    </source>
</evidence>